<gene>
    <name evidence="2" type="ORF">TCE0_060r18917</name>
</gene>
<dbReference type="Proteomes" id="UP000053095">
    <property type="component" value="Unassembled WGS sequence"/>
</dbReference>
<dbReference type="InterPro" id="IPR013108">
    <property type="entry name" value="Amidohydro_3"/>
</dbReference>
<dbReference type="Pfam" id="PF07969">
    <property type="entry name" value="Amidohydro_3"/>
    <property type="match status" value="1"/>
</dbReference>
<dbReference type="AlphaFoldDB" id="A0A6V8HPD9"/>
<accession>A0A6V8HPD9</accession>
<sequence>MRVSTAIGAAIGLVLVQGGSYNVFAFLNVLLGFTEPCEWPPFYGPLSETYTLRKLWGLLAPLMMRWSGAMHRVGMFVTTLVEERLRYMHHDRATELYRRFNIQTSPDLYVAGVKIICDGVVDGCTAWLSEPYSHTGSSCDPNWTEDMRSREWRHRIEHLELTSARDAAMLGAVGILASVQPVHSDPAILEAWPKLVGEHRCKRAFAYKEFVDGGAHLVIGTDAPTAPADALKSLYIATTRRSAKDPESTAKTNAEFAIPLSTAVTAATAGTAYSCFAESQTGQLKVGYKADFAILDAEWNPGALLKAHVSQTWWNGLKVYKCKRT</sequence>
<dbReference type="PANTHER" id="PTHR22642">
    <property type="entry name" value="IMIDAZOLONEPROPIONASE"/>
    <property type="match status" value="1"/>
</dbReference>
<dbReference type="InterPro" id="IPR032466">
    <property type="entry name" value="Metal_Hydrolase"/>
</dbReference>
<dbReference type="Gene3D" id="2.30.40.10">
    <property type="entry name" value="Urease, subunit C, domain 1"/>
    <property type="match status" value="1"/>
</dbReference>
<feature type="domain" description="Amidohydrolase 3" evidence="1">
    <location>
        <begin position="151"/>
        <end position="319"/>
    </location>
</feature>
<dbReference type="SUPFAM" id="SSF51556">
    <property type="entry name" value="Metallo-dependent hydrolases"/>
    <property type="match status" value="1"/>
</dbReference>
<keyword evidence="3" id="KW-1185">Reference proteome</keyword>
<evidence type="ECO:0000313" key="3">
    <source>
        <dbReference type="Proteomes" id="UP000053095"/>
    </source>
</evidence>
<dbReference type="Gene3D" id="3.20.20.140">
    <property type="entry name" value="Metal-dependent hydrolases"/>
    <property type="match status" value="2"/>
</dbReference>
<dbReference type="InterPro" id="IPR011059">
    <property type="entry name" value="Metal-dep_hydrolase_composite"/>
</dbReference>
<name>A0A6V8HPD9_TALPI</name>
<evidence type="ECO:0000259" key="1">
    <source>
        <dbReference type="Pfam" id="PF07969"/>
    </source>
</evidence>
<dbReference type="EMBL" id="DF933856">
    <property type="protein sequence ID" value="GAM43805.1"/>
    <property type="molecule type" value="Genomic_DNA"/>
</dbReference>
<evidence type="ECO:0000313" key="2">
    <source>
        <dbReference type="EMBL" id="GAM43805.1"/>
    </source>
</evidence>
<dbReference type="PANTHER" id="PTHR22642:SF20">
    <property type="entry name" value="AMIDOHYDROLASE 3 DOMAIN-CONTAINING PROTEIN"/>
    <property type="match status" value="1"/>
</dbReference>
<comment type="caution">
    <text evidence="2">The sequence shown here is derived from an EMBL/GenBank/DDBJ whole genome shotgun (WGS) entry which is preliminary data.</text>
</comment>
<protein>
    <recommendedName>
        <fullName evidence="1">Amidohydrolase 3 domain-containing protein</fullName>
    </recommendedName>
</protein>
<proteinExistence type="predicted"/>
<organism evidence="2 3">
    <name type="scientific">Talaromyces pinophilus</name>
    <name type="common">Penicillium pinophilum</name>
    <dbReference type="NCBI Taxonomy" id="128442"/>
    <lineage>
        <taxon>Eukaryota</taxon>
        <taxon>Fungi</taxon>
        <taxon>Dikarya</taxon>
        <taxon>Ascomycota</taxon>
        <taxon>Pezizomycotina</taxon>
        <taxon>Eurotiomycetes</taxon>
        <taxon>Eurotiomycetidae</taxon>
        <taxon>Eurotiales</taxon>
        <taxon>Trichocomaceae</taxon>
        <taxon>Talaromyces</taxon>
        <taxon>Talaromyces sect. Talaromyces</taxon>
    </lineage>
</organism>
<dbReference type="GO" id="GO:0016810">
    <property type="term" value="F:hydrolase activity, acting on carbon-nitrogen (but not peptide) bonds"/>
    <property type="evidence" value="ECO:0007669"/>
    <property type="project" value="InterPro"/>
</dbReference>
<reference evidence="3" key="1">
    <citation type="journal article" date="2015" name="Genome Announc.">
        <title>Draft genome sequence of Talaromyces cellulolyticus strain Y-94, a source of lignocellulosic biomass-degrading enzymes.</title>
        <authorList>
            <person name="Fujii T."/>
            <person name="Koike H."/>
            <person name="Sawayama S."/>
            <person name="Yano S."/>
            <person name="Inoue H."/>
        </authorList>
    </citation>
    <scope>NUCLEOTIDE SEQUENCE [LARGE SCALE GENOMIC DNA]</scope>
    <source>
        <strain evidence="3">Y-94</strain>
    </source>
</reference>